<organism evidence="3 4">
    <name type="scientific">Anaerobium acetethylicum</name>
    <dbReference type="NCBI Taxonomy" id="1619234"/>
    <lineage>
        <taxon>Bacteria</taxon>
        <taxon>Bacillati</taxon>
        <taxon>Bacillota</taxon>
        <taxon>Clostridia</taxon>
        <taxon>Lachnospirales</taxon>
        <taxon>Lachnospiraceae</taxon>
        <taxon>Anaerobium</taxon>
    </lineage>
</organism>
<protein>
    <recommendedName>
        <fullName evidence="5">DUF308 domain-containing protein</fullName>
    </recommendedName>
</protein>
<feature type="compositionally biased region" description="Basic and acidic residues" evidence="1">
    <location>
        <begin position="197"/>
        <end position="209"/>
    </location>
</feature>
<sequence>MKEQQEIRGRMGGTLLILSSAAAFIILGLLLLFVPQVQVAYICYFLCAVLIIWGIVLIARYFVTEAYRSIGEYGFSKGVLLVILGMCALVRTDIFVEFFIAALGICLLLSGITKLQYAVDLKSMRDGIWVVMLTISLVVMGGSIAIILDFFPDAELRRLFAYYLLIVDGTIGLAANLYLYIKIGLFQKDERQKLEAEESVKQEIAEPEKQTGSVKSDSGTEDFKAASESDPEAASGNQQIQQEQKK</sequence>
<proteinExistence type="predicted"/>
<feature type="transmembrane region" description="Helical" evidence="2">
    <location>
        <begin position="98"/>
        <end position="115"/>
    </location>
</feature>
<feature type="transmembrane region" description="Helical" evidence="2">
    <location>
        <begin position="127"/>
        <end position="148"/>
    </location>
</feature>
<dbReference type="Proteomes" id="UP000199315">
    <property type="component" value="Unassembled WGS sequence"/>
</dbReference>
<keyword evidence="2" id="KW-0812">Transmembrane</keyword>
<dbReference type="Pfam" id="PF03729">
    <property type="entry name" value="DUF308"/>
    <property type="match status" value="2"/>
</dbReference>
<feature type="compositionally biased region" description="Polar residues" evidence="1">
    <location>
        <begin position="235"/>
        <end position="246"/>
    </location>
</feature>
<name>A0A1D3TPG6_9FIRM</name>
<feature type="transmembrane region" description="Helical" evidence="2">
    <location>
        <begin position="12"/>
        <end position="33"/>
    </location>
</feature>
<feature type="region of interest" description="Disordered" evidence="1">
    <location>
        <begin position="197"/>
        <end position="246"/>
    </location>
</feature>
<evidence type="ECO:0000313" key="4">
    <source>
        <dbReference type="Proteomes" id="UP000199315"/>
    </source>
</evidence>
<reference evidence="3 4" key="1">
    <citation type="submission" date="2016-09" db="EMBL/GenBank/DDBJ databases">
        <authorList>
            <person name="Capua I."/>
            <person name="De Benedictis P."/>
            <person name="Joannis T."/>
            <person name="Lombin L.H."/>
            <person name="Cattoli G."/>
        </authorList>
    </citation>
    <scope>NUCLEOTIDE SEQUENCE [LARGE SCALE GENOMIC DNA]</scope>
    <source>
        <strain evidence="3 4">GluBS11</strain>
    </source>
</reference>
<dbReference type="STRING" id="1619234.SAMN05421730_1001488"/>
<evidence type="ECO:0000256" key="1">
    <source>
        <dbReference type="SAM" id="MobiDB-lite"/>
    </source>
</evidence>
<evidence type="ECO:0000313" key="3">
    <source>
        <dbReference type="EMBL" id="SCP95335.1"/>
    </source>
</evidence>
<keyword evidence="4" id="KW-1185">Reference proteome</keyword>
<accession>A0A1D3TPG6</accession>
<dbReference type="AlphaFoldDB" id="A0A1D3TPG6"/>
<dbReference type="InterPro" id="IPR005325">
    <property type="entry name" value="DUF308_memb"/>
</dbReference>
<evidence type="ECO:0008006" key="5">
    <source>
        <dbReference type="Google" id="ProtNLM"/>
    </source>
</evidence>
<keyword evidence="2" id="KW-0472">Membrane</keyword>
<feature type="transmembrane region" description="Helical" evidence="2">
    <location>
        <begin position="39"/>
        <end position="63"/>
    </location>
</feature>
<evidence type="ECO:0000256" key="2">
    <source>
        <dbReference type="SAM" id="Phobius"/>
    </source>
</evidence>
<gene>
    <name evidence="3" type="ORF">SAMN05421730_1001488</name>
</gene>
<feature type="transmembrane region" description="Helical" evidence="2">
    <location>
        <begin position="160"/>
        <end position="181"/>
    </location>
</feature>
<dbReference type="EMBL" id="FMKA01000001">
    <property type="protein sequence ID" value="SCP95335.1"/>
    <property type="molecule type" value="Genomic_DNA"/>
</dbReference>
<feature type="transmembrane region" description="Helical" evidence="2">
    <location>
        <begin position="75"/>
        <end position="92"/>
    </location>
</feature>
<keyword evidence="2" id="KW-1133">Transmembrane helix</keyword>